<protein>
    <recommendedName>
        <fullName evidence="3">Flagellar assembly protein H</fullName>
    </recommendedName>
</protein>
<gene>
    <name evidence="1" type="ORF">I0K15_15460</name>
</gene>
<evidence type="ECO:0000313" key="2">
    <source>
        <dbReference type="Proteomes" id="UP000594800"/>
    </source>
</evidence>
<reference evidence="1 2" key="1">
    <citation type="submission" date="2020-11" db="EMBL/GenBank/DDBJ databases">
        <title>Description of Pontivivens ytuae sp. nov. isolated from deep sea sediment of Mariana Trench.</title>
        <authorList>
            <person name="Wang Z."/>
            <person name="Sun Q.-L."/>
            <person name="Xu X.-D."/>
            <person name="Tang Y.-Z."/>
            <person name="Zhang J."/>
        </authorList>
    </citation>
    <scope>NUCLEOTIDE SEQUENCE [LARGE SCALE GENOMIC DNA]</scope>
    <source>
        <strain evidence="1 2">MT2928</strain>
    </source>
</reference>
<accession>A0A7S9LQ13</accession>
<dbReference type="RefSeq" id="WP_196102395.1">
    <property type="nucleotide sequence ID" value="NZ_CP064942.1"/>
</dbReference>
<proteinExistence type="predicted"/>
<dbReference type="EMBL" id="CP064942">
    <property type="protein sequence ID" value="QPH53184.1"/>
    <property type="molecule type" value="Genomic_DNA"/>
</dbReference>
<dbReference type="Proteomes" id="UP000594800">
    <property type="component" value="Chromosome"/>
</dbReference>
<keyword evidence="2" id="KW-1185">Reference proteome</keyword>
<evidence type="ECO:0008006" key="3">
    <source>
        <dbReference type="Google" id="ProtNLM"/>
    </source>
</evidence>
<dbReference type="AlphaFoldDB" id="A0A7S9LQ13"/>
<sequence>MTLRALRLDDFDRPHAAVHAPPETTPEMVEAAREAGYIKGFSDGVEKTREAAARQAATLDATLREALSDAEITLATAQAAAERALLPLVEALLDRLFAPAARAYFADLVADELRRHLSDAPHAPFEVRASAQDHDAIAAALPDGIPCTVEPALQPGQARIVSEPASARIDIEEVCAALKARLTAAQDALHQTEETEDERRQHA</sequence>
<organism evidence="1 2">
    <name type="scientific">Pontivivens ytuae</name>
    <dbReference type="NCBI Taxonomy" id="2789856"/>
    <lineage>
        <taxon>Bacteria</taxon>
        <taxon>Pseudomonadati</taxon>
        <taxon>Pseudomonadota</taxon>
        <taxon>Alphaproteobacteria</taxon>
        <taxon>Rhodobacterales</taxon>
        <taxon>Paracoccaceae</taxon>
        <taxon>Pontivivens</taxon>
    </lineage>
</organism>
<evidence type="ECO:0000313" key="1">
    <source>
        <dbReference type="EMBL" id="QPH53184.1"/>
    </source>
</evidence>
<name>A0A7S9LQ13_9RHOB</name>
<dbReference type="KEGG" id="poz:I0K15_15460"/>